<feature type="signal peptide" evidence="1">
    <location>
        <begin position="1"/>
        <end position="26"/>
    </location>
</feature>
<name>A0ABN1YF92_9ACTN</name>
<keyword evidence="3" id="KW-1185">Reference proteome</keyword>
<reference evidence="2 3" key="1">
    <citation type="journal article" date="2019" name="Int. J. Syst. Evol. Microbiol.">
        <title>The Global Catalogue of Microorganisms (GCM) 10K type strain sequencing project: providing services to taxonomists for standard genome sequencing and annotation.</title>
        <authorList>
            <consortium name="The Broad Institute Genomics Platform"/>
            <consortium name="The Broad Institute Genome Sequencing Center for Infectious Disease"/>
            <person name="Wu L."/>
            <person name="Ma J."/>
        </authorList>
    </citation>
    <scope>NUCLEOTIDE SEQUENCE [LARGE SCALE GENOMIC DNA]</scope>
    <source>
        <strain evidence="2 3">JCM 12393</strain>
    </source>
</reference>
<protein>
    <submittedName>
        <fullName evidence="2">Uncharacterized protein</fullName>
    </submittedName>
</protein>
<dbReference type="EMBL" id="BAAAKJ010000332">
    <property type="protein sequence ID" value="GAA1408006.1"/>
    <property type="molecule type" value="Genomic_DNA"/>
</dbReference>
<dbReference type="Proteomes" id="UP001499863">
    <property type="component" value="Unassembled WGS sequence"/>
</dbReference>
<organism evidence="2 3">
    <name type="scientific">Kitasatospora putterlickiae</name>
    <dbReference type="NCBI Taxonomy" id="221725"/>
    <lineage>
        <taxon>Bacteria</taxon>
        <taxon>Bacillati</taxon>
        <taxon>Actinomycetota</taxon>
        <taxon>Actinomycetes</taxon>
        <taxon>Kitasatosporales</taxon>
        <taxon>Streptomycetaceae</taxon>
        <taxon>Kitasatospora</taxon>
    </lineage>
</organism>
<keyword evidence="1" id="KW-0732">Signal</keyword>
<dbReference type="RefSeq" id="WP_344342548.1">
    <property type="nucleotide sequence ID" value="NZ_BAAAKJ010000332.1"/>
</dbReference>
<evidence type="ECO:0000313" key="2">
    <source>
        <dbReference type="EMBL" id="GAA1408006.1"/>
    </source>
</evidence>
<proteinExistence type="predicted"/>
<sequence>MHRRRTAATLAGAAVLAALTAPAAVAATPAPTGPPGPFTTCGTPGAPGFLTTRACIEVNGLQVRLFGQAYPTDPAWVPQNVGFKLSGTAPGLPPGPALYTTVLVPAGGTSVGEILTTATCGSSVTANFSVDNGGWPPSTATVTVTVPC</sequence>
<feature type="chain" id="PRO_5046141081" evidence="1">
    <location>
        <begin position="27"/>
        <end position="148"/>
    </location>
</feature>
<gene>
    <name evidence="2" type="ORF">GCM10009639_57420</name>
</gene>
<accession>A0ABN1YF92</accession>
<evidence type="ECO:0000313" key="3">
    <source>
        <dbReference type="Proteomes" id="UP001499863"/>
    </source>
</evidence>
<evidence type="ECO:0000256" key="1">
    <source>
        <dbReference type="SAM" id="SignalP"/>
    </source>
</evidence>
<comment type="caution">
    <text evidence="2">The sequence shown here is derived from an EMBL/GenBank/DDBJ whole genome shotgun (WGS) entry which is preliminary data.</text>
</comment>